<feature type="domain" description="SAYSvFN" evidence="3">
    <location>
        <begin position="70"/>
        <end position="136"/>
    </location>
</feature>
<keyword evidence="2" id="KW-1133">Transmembrane helix</keyword>
<accession>A0A6A5G6T6</accession>
<evidence type="ECO:0000256" key="2">
    <source>
        <dbReference type="SAM" id="Phobius"/>
    </source>
</evidence>
<dbReference type="Proteomes" id="UP000483820">
    <property type="component" value="Chromosome V"/>
</dbReference>
<feature type="transmembrane region" description="Helical" evidence="2">
    <location>
        <begin position="79"/>
        <end position="100"/>
    </location>
</feature>
<keyword evidence="2" id="KW-0472">Membrane</keyword>
<proteinExistence type="predicted"/>
<dbReference type="RefSeq" id="XP_003097637.2">
    <property type="nucleotide sequence ID" value="XM_003097589.2"/>
</dbReference>
<name>A0A6A5G6T6_CAERE</name>
<evidence type="ECO:0000313" key="5">
    <source>
        <dbReference type="Proteomes" id="UP000483820"/>
    </source>
</evidence>
<evidence type="ECO:0000259" key="3">
    <source>
        <dbReference type="Pfam" id="PF10260"/>
    </source>
</evidence>
<protein>
    <recommendedName>
        <fullName evidence="3">SAYSvFN domain-containing protein</fullName>
    </recommendedName>
</protein>
<evidence type="ECO:0000256" key="1">
    <source>
        <dbReference type="SAM" id="Coils"/>
    </source>
</evidence>
<sequence>MSDVLRNLREFRKEKEKIKLEKEEIKEEKIEKKVEKKGAKNGKEWDFLLKAEPVSEDYEDRQWISTPVAFVLYVIGQSLAIWTEFGCVFLIVSLIFFTYWNTGRRRQGEMSAYSVFNQNCERLAGSMTAEHFERDMLRQRR</sequence>
<dbReference type="GeneID" id="9826769"/>
<reference evidence="4 5" key="1">
    <citation type="submission" date="2019-12" db="EMBL/GenBank/DDBJ databases">
        <title>Chromosome-level assembly of the Caenorhabditis remanei genome.</title>
        <authorList>
            <person name="Teterina A.A."/>
            <person name="Willis J.H."/>
            <person name="Phillips P.C."/>
        </authorList>
    </citation>
    <scope>NUCLEOTIDE SEQUENCE [LARGE SCALE GENOMIC DNA]</scope>
    <source>
        <strain evidence="4 5">PX506</strain>
        <tissue evidence="4">Whole organism</tissue>
    </source>
</reference>
<dbReference type="Pfam" id="PF10260">
    <property type="entry name" value="SAYSvFN"/>
    <property type="match status" value="1"/>
</dbReference>
<organism evidence="4 5">
    <name type="scientific">Caenorhabditis remanei</name>
    <name type="common">Caenorhabditis vulgaris</name>
    <dbReference type="NCBI Taxonomy" id="31234"/>
    <lineage>
        <taxon>Eukaryota</taxon>
        <taxon>Metazoa</taxon>
        <taxon>Ecdysozoa</taxon>
        <taxon>Nematoda</taxon>
        <taxon>Chromadorea</taxon>
        <taxon>Rhabditida</taxon>
        <taxon>Rhabditina</taxon>
        <taxon>Rhabditomorpha</taxon>
        <taxon>Rhabditoidea</taxon>
        <taxon>Rhabditidae</taxon>
        <taxon>Peloderinae</taxon>
        <taxon>Caenorhabditis</taxon>
    </lineage>
</organism>
<feature type="coiled-coil region" evidence="1">
    <location>
        <begin position="1"/>
        <end position="40"/>
    </location>
</feature>
<dbReference type="PANTHER" id="PTHR13527">
    <property type="entry name" value="SAYSVFN DOMAIN-CONTAINING PROTEIN 1"/>
    <property type="match status" value="1"/>
</dbReference>
<dbReference type="AlphaFoldDB" id="A0A6A5G6T6"/>
<dbReference type="EMBL" id="WUAV01000005">
    <property type="protein sequence ID" value="KAF1750778.1"/>
    <property type="molecule type" value="Genomic_DNA"/>
</dbReference>
<dbReference type="CTD" id="9826769"/>
<comment type="caution">
    <text evidence="4">The sequence shown here is derived from an EMBL/GenBank/DDBJ whole genome shotgun (WGS) entry which is preliminary data.</text>
</comment>
<dbReference type="InterPro" id="IPR039159">
    <property type="entry name" value="SAYSD1"/>
</dbReference>
<dbReference type="KEGG" id="crq:GCK72_017329"/>
<dbReference type="PANTHER" id="PTHR13527:SF0">
    <property type="entry name" value="SAYSVFN DOMAIN-CONTAINING PROTEIN 1"/>
    <property type="match status" value="1"/>
</dbReference>
<gene>
    <name evidence="4" type="ORF">GCK72_017329</name>
</gene>
<dbReference type="InterPro" id="IPR019387">
    <property type="entry name" value="SAYSvFN_dom"/>
</dbReference>
<evidence type="ECO:0000313" key="4">
    <source>
        <dbReference type="EMBL" id="KAF1750778.1"/>
    </source>
</evidence>
<keyword evidence="2" id="KW-0812">Transmembrane</keyword>
<keyword evidence="1" id="KW-0175">Coiled coil</keyword>